<dbReference type="GO" id="GO:0005737">
    <property type="term" value="C:cytoplasm"/>
    <property type="evidence" value="ECO:0007669"/>
    <property type="project" value="TreeGrafter"/>
</dbReference>
<organism evidence="4 5">
    <name type="scientific">Powellomyces hirtus</name>
    <dbReference type="NCBI Taxonomy" id="109895"/>
    <lineage>
        <taxon>Eukaryota</taxon>
        <taxon>Fungi</taxon>
        <taxon>Fungi incertae sedis</taxon>
        <taxon>Chytridiomycota</taxon>
        <taxon>Chytridiomycota incertae sedis</taxon>
        <taxon>Chytridiomycetes</taxon>
        <taxon>Spizellomycetales</taxon>
        <taxon>Powellomycetaceae</taxon>
        <taxon>Powellomyces</taxon>
    </lineage>
</organism>
<gene>
    <name evidence="4" type="ORF">PhCBS80983_g05982</name>
</gene>
<dbReference type="InterPro" id="IPR029057">
    <property type="entry name" value="PRTase-like"/>
</dbReference>
<evidence type="ECO:0000313" key="4">
    <source>
        <dbReference type="EMBL" id="TPX54250.1"/>
    </source>
</evidence>
<evidence type="ECO:0000256" key="1">
    <source>
        <dbReference type="ARBA" id="ARBA00022676"/>
    </source>
</evidence>
<keyword evidence="2" id="KW-0808">Transferase</keyword>
<dbReference type="PANTHER" id="PTHR43363">
    <property type="entry name" value="HYPOXANTHINE PHOSPHORIBOSYLTRANSFERASE"/>
    <property type="match status" value="1"/>
</dbReference>
<dbReference type="Pfam" id="PF00156">
    <property type="entry name" value="Pribosyltran"/>
    <property type="match status" value="1"/>
</dbReference>
<dbReference type="InterPro" id="IPR000836">
    <property type="entry name" value="PRTase_dom"/>
</dbReference>
<dbReference type="SUPFAM" id="SSF53271">
    <property type="entry name" value="PRTase-like"/>
    <property type="match status" value="1"/>
</dbReference>
<dbReference type="AlphaFoldDB" id="A0A507DTP9"/>
<evidence type="ECO:0000256" key="2">
    <source>
        <dbReference type="ARBA" id="ARBA00022679"/>
    </source>
</evidence>
<dbReference type="GO" id="GO:0032265">
    <property type="term" value="P:XMP salvage"/>
    <property type="evidence" value="ECO:0007669"/>
    <property type="project" value="TreeGrafter"/>
</dbReference>
<proteinExistence type="predicted"/>
<sequence length="182" mass="20466">MATGKQHYSYNHIHNLIAHSVPEFAHAPDVLVAISGGGLIPARILRTLLKKRFGVTVPIRVVGLQLYDDDAEEISAEGVKRTQWPSAHEWGLSIKNALIVDEVDDTRTTLQYAYEHLRKDLAQDVTISVFVVHDKKKKKRGELPSDVRYIAAAHVDDLWIAYPWDAIDIDDHEKRAAEQGLA</sequence>
<keyword evidence="1" id="KW-0328">Glycosyltransferase</keyword>
<dbReference type="Proteomes" id="UP000318582">
    <property type="component" value="Unassembled WGS sequence"/>
</dbReference>
<protein>
    <recommendedName>
        <fullName evidence="3">Phosphoribosyltransferase domain-containing protein</fullName>
    </recommendedName>
</protein>
<feature type="domain" description="Phosphoribosyltransferase" evidence="3">
    <location>
        <begin position="9"/>
        <end position="141"/>
    </location>
</feature>
<dbReference type="STRING" id="109895.A0A507DTP9"/>
<dbReference type="EMBL" id="QEAQ01000163">
    <property type="protein sequence ID" value="TPX54250.1"/>
    <property type="molecule type" value="Genomic_DNA"/>
</dbReference>
<dbReference type="GO" id="GO:0032264">
    <property type="term" value="P:IMP salvage"/>
    <property type="evidence" value="ECO:0007669"/>
    <property type="project" value="TreeGrafter"/>
</dbReference>
<evidence type="ECO:0000259" key="3">
    <source>
        <dbReference type="Pfam" id="PF00156"/>
    </source>
</evidence>
<dbReference type="GO" id="GO:0032263">
    <property type="term" value="P:GMP salvage"/>
    <property type="evidence" value="ECO:0007669"/>
    <property type="project" value="TreeGrafter"/>
</dbReference>
<keyword evidence="5" id="KW-1185">Reference proteome</keyword>
<dbReference type="PANTHER" id="PTHR43363:SF1">
    <property type="entry name" value="HYPOXANTHINE-GUANINE PHOSPHORIBOSYLTRANSFERASE"/>
    <property type="match status" value="1"/>
</dbReference>
<evidence type="ECO:0000313" key="5">
    <source>
        <dbReference type="Proteomes" id="UP000318582"/>
    </source>
</evidence>
<accession>A0A507DTP9</accession>
<dbReference type="GO" id="GO:0004422">
    <property type="term" value="F:hypoxanthine phosphoribosyltransferase activity"/>
    <property type="evidence" value="ECO:0007669"/>
    <property type="project" value="TreeGrafter"/>
</dbReference>
<reference evidence="4 5" key="1">
    <citation type="journal article" date="2019" name="Sci. Rep.">
        <title>Comparative genomics of chytrid fungi reveal insights into the obligate biotrophic and pathogenic lifestyle of Synchytrium endobioticum.</title>
        <authorList>
            <person name="van de Vossenberg B.T.L.H."/>
            <person name="Warris S."/>
            <person name="Nguyen H.D.T."/>
            <person name="van Gent-Pelzer M.P.E."/>
            <person name="Joly D.L."/>
            <person name="van de Geest H.C."/>
            <person name="Bonants P.J.M."/>
            <person name="Smith D.S."/>
            <person name="Levesque C.A."/>
            <person name="van der Lee T.A.J."/>
        </authorList>
    </citation>
    <scope>NUCLEOTIDE SEQUENCE [LARGE SCALE GENOMIC DNA]</scope>
    <source>
        <strain evidence="4 5">CBS 809.83</strain>
    </source>
</reference>
<name>A0A507DTP9_9FUNG</name>
<dbReference type="CDD" id="cd06223">
    <property type="entry name" value="PRTases_typeI"/>
    <property type="match status" value="1"/>
</dbReference>
<comment type="caution">
    <text evidence="4">The sequence shown here is derived from an EMBL/GenBank/DDBJ whole genome shotgun (WGS) entry which is preliminary data.</text>
</comment>
<dbReference type="GO" id="GO:0046100">
    <property type="term" value="P:hypoxanthine metabolic process"/>
    <property type="evidence" value="ECO:0007669"/>
    <property type="project" value="TreeGrafter"/>
</dbReference>
<dbReference type="Gene3D" id="3.40.50.2020">
    <property type="match status" value="1"/>
</dbReference>